<dbReference type="AlphaFoldDB" id="A0A444J4B0"/>
<protein>
    <recommendedName>
        <fullName evidence="4">DUF5666 domain-containing protein</fullName>
    </recommendedName>
</protein>
<organism evidence="2 3">
    <name type="scientific">Candidatus Electrothrix marina</name>
    <dbReference type="NCBI Taxonomy" id="1859130"/>
    <lineage>
        <taxon>Bacteria</taxon>
        <taxon>Pseudomonadati</taxon>
        <taxon>Thermodesulfobacteriota</taxon>
        <taxon>Desulfobulbia</taxon>
        <taxon>Desulfobulbales</taxon>
        <taxon>Desulfobulbaceae</taxon>
        <taxon>Candidatus Electrothrix</taxon>
    </lineage>
</organism>
<proteinExistence type="predicted"/>
<dbReference type="EMBL" id="MTKQ01000136">
    <property type="protein sequence ID" value="RWX47909.1"/>
    <property type="molecule type" value="Genomic_DNA"/>
</dbReference>
<evidence type="ECO:0000313" key="3">
    <source>
        <dbReference type="Proteomes" id="UP000286862"/>
    </source>
</evidence>
<gene>
    <name evidence="2" type="ORF">VT99_11362</name>
</gene>
<accession>A0A444J4B0</accession>
<dbReference type="Proteomes" id="UP000286862">
    <property type="component" value="Unassembled WGS sequence"/>
</dbReference>
<sequence length="116" mass="13026">MCNSKLYNRAFRMQHRVFFLAVSVMMLLLSVISAQAAAGKELTGIVKEMPGIGWPYGIWYLENKRIMINEDTVFKGDRSKAVFGAKVVVKGSKVDNVFTAYEVEIRTDDDPVFAGK</sequence>
<evidence type="ECO:0000313" key="2">
    <source>
        <dbReference type="EMBL" id="RWX47909.1"/>
    </source>
</evidence>
<evidence type="ECO:0000256" key="1">
    <source>
        <dbReference type="SAM" id="SignalP"/>
    </source>
</evidence>
<feature type="signal peptide" evidence="1">
    <location>
        <begin position="1"/>
        <end position="36"/>
    </location>
</feature>
<reference evidence="2 3" key="1">
    <citation type="submission" date="2017-01" db="EMBL/GenBank/DDBJ databases">
        <title>The cable genome- insights into the physiology and evolution of filamentous bacteria capable of sulfide oxidation via long distance electron transfer.</title>
        <authorList>
            <person name="Schreiber L."/>
            <person name="Bjerg J.T."/>
            <person name="Boggild A."/>
            <person name="Van De Vossenberg J."/>
            <person name="Meysman F."/>
            <person name="Nielsen L.P."/>
            <person name="Schramm A."/>
            <person name="Kjeldsen K.U."/>
        </authorList>
    </citation>
    <scope>NUCLEOTIDE SEQUENCE [LARGE SCALE GENOMIC DNA]</scope>
    <source>
        <strain evidence="2">A2</strain>
    </source>
</reference>
<feature type="chain" id="PRO_5019314910" description="DUF5666 domain-containing protein" evidence="1">
    <location>
        <begin position="37"/>
        <end position="116"/>
    </location>
</feature>
<evidence type="ECO:0008006" key="4">
    <source>
        <dbReference type="Google" id="ProtNLM"/>
    </source>
</evidence>
<name>A0A444J4B0_9BACT</name>
<keyword evidence="1" id="KW-0732">Signal</keyword>
<comment type="caution">
    <text evidence="2">The sequence shown here is derived from an EMBL/GenBank/DDBJ whole genome shotgun (WGS) entry which is preliminary data.</text>
</comment>